<keyword evidence="2" id="KW-0378">Hydrolase</keyword>
<protein>
    <submittedName>
        <fullName evidence="2">Collagenase-like protease</fullName>
    </submittedName>
</protein>
<evidence type="ECO:0000313" key="3">
    <source>
        <dbReference type="Proteomes" id="UP000249633"/>
    </source>
</evidence>
<dbReference type="InterPro" id="IPR051454">
    <property type="entry name" value="RNA/ubiquinone_mod_enzymes"/>
</dbReference>
<organism evidence="2 3">
    <name type="scientific">Roseateles depolymerans</name>
    <dbReference type="NCBI Taxonomy" id="76731"/>
    <lineage>
        <taxon>Bacteria</taxon>
        <taxon>Pseudomonadati</taxon>
        <taxon>Pseudomonadota</taxon>
        <taxon>Betaproteobacteria</taxon>
        <taxon>Burkholderiales</taxon>
        <taxon>Sphaerotilaceae</taxon>
        <taxon>Roseateles</taxon>
    </lineage>
</organism>
<accession>A0A2W5FE36</accession>
<dbReference type="AlphaFoldDB" id="A0A2W5FE36"/>
<dbReference type="Pfam" id="PF12392">
    <property type="entry name" value="DUF3656"/>
    <property type="match status" value="1"/>
</dbReference>
<dbReference type="InterPro" id="IPR001539">
    <property type="entry name" value="Peptidase_U32"/>
</dbReference>
<comment type="caution">
    <text evidence="2">The sequence shown here is derived from an EMBL/GenBank/DDBJ whole genome shotgun (WGS) entry which is preliminary data.</text>
</comment>
<feature type="domain" description="Peptidase U32 collagenase" evidence="1">
    <location>
        <begin position="409"/>
        <end position="522"/>
    </location>
</feature>
<dbReference type="Pfam" id="PF01136">
    <property type="entry name" value="Peptidase_U32"/>
    <property type="match status" value="1"/>
</dbReference>
<evidence type="ECO:0000313" key="2">
    <source>
        <dbReference type="EMBL" id="PZP27909.1"/>
    </source>
</evidence>
<dbReference type="PANTHER" id="PTHR30217:SF10">
    <property type="entry name" value="23S RRNA 5-HYDROXYCYTIDINE C2501 SYNTHASE"/>
    <property type="match status" value="1"/>
</dbReference>
<proteinExistence type="predicted"/>
<dbReference type="PANTHER" id="PTHR30217">
    <property type="entry name" value="PEPTIDASE U32 FAMILY"/>
    <property type="match status" value="1"/>
</dbReference>
<reference evidence="2 3" key="1">
    <citation type="submission" date="2017-08" db="EMBL/GenBank/DDBJ databases">
        <title>Infants hospitalized years apart are colonized by the same room-sourced microbial strains.</title>
        <authorList>
            <person name="Brooks B."/>
            <person name="Olm M.R."/>
            <person name="Firek B.A."/>
            <person name="Baker R."/>
            <person name="Thomas B.C."/>
            <person name="Morowitz M.J."/>
            <person name="Banfield J.F."/>
        </authorList>
    </citation>
    <scope>NUCLEOTIDE SEQUENCE [LARGE SCALE GENOMIC DNA]</scope>
    <source>
        <strain evidence="2">S2_012_000_R2_81</strain>
    </source>
</reference>
<dbReference type="Proteomes" id="UP000249633">
    <property type="component" value="Unassembled WGS sequence"/>
</dbReference>
<dbReference type="PROSITE" id="PS01276">
    <property type="entry name" value="PEPTIDASE_U32"/>
    <property type="match status" value="1"/>
</dbReference>
<dbReference type="EMBL" id="QFOD01000026">
    <property type="protein sequence ID" value="PZP27909.1"/>
    <property type="molecule type" value="Genomic_DNA"/>
</dbReference>
<dbReference type="GO" id="GO:0008233">
    <property type="term" value="F:peptidase activity"/>
    <property type="evidence" value="ECO:0007669"/>
    <property type="project" value="UniProtKB-KW"/>
</dbReference>
<keyword evidence="2" id="KW-0645">Protease</keyword>
<gene>
    <name evidence="2" type="ORF">DI603_20660</name>
</gene>
<name>A0A2W5FE36_9BURK</name>
<sequence>MALPRTRLELLAPARDADIGIEAINHGADAVYIGGPGFGARDKAGNDIADIARLAAHAHRWRARIFVTLNTILRDDELEGARQMAWQLFDAGVDALIVQDMGLLELDLPPLQLHASTQTDIRTPEKARFLQDVGFSQMVLARELDLGQIRAIRAQVQNAHLEFFVHGALCVAYSGQCYISHAVTGRSANRGSCSQECRQAFTVVDGAGRVVAHDKHVLSLKDNDQSANLEALADAGIRSFKIEGRYKDMATVKNVTAHYRTLLDTLFERRPELAATSDGRCRFSFTPEPEQAFNRGGTDYFVNGRKIDIGAFDSPKHAGMPLGEVRRVGPEDFDLDTGDATRVVNNGDALTWWDRQGELQGVPVNVAEPLDSPTGHQQFGTRWRITPNLSKGQAFSDLRDLFPGTAISRNRDMAWERLLAKPSSERRIAVDLTLAQVADGFELTLKDETGIKAAVHLAHAHEPARDARQAEAQMKEALSRLGDTAFEARRVRLAMRGEPLFLPLARLNALRRDGLAALEAARAAAFERLPRHASVEPPVPYPEDTLSYLANVYNDKAAQFYARHGVKLIAAAYESHEELGEVSLMITKHCVRWSLSLCPKQAKGVTGVQGTVRAEPLTLQHGDDRFTLRFDCKPCEMHVVGAMHKHVLKSLKAEIKAQPVQFYRSRPVPAA</sequence>
<dbReference type="InterPro" id="IPR020988">
    <property type="entry name" value="Pept_U32_collagenase"/>
</dbReference>
<dbReference type="GO" id="GO:0006508">
    <property type="term" value="P:proteolysis"/>
    <property type="evidence" value="ECO:0007669"/>
    <property type="project" value="UniProtKB-KW"/>
</dbReference>
<evidence type="ECO:0000259" key="1">
    <source>
        <dbReference type="Pfam" id="PF12392"/>
    </source>
</evidence>